<keyword evidence="6" id="KW-0131">Cell cycle</keyword>
<evidence type="ECO:0000256" key="3">
    <source>
        <dbReference type="ARBA" id="ARBA00022618"/>
    </source>
</evidence>
<dbReference type="PROSITE" id="PS50815">
    <property type="entry name" value="HORMA"/>
    <property type="match status" value="1"/>
</dbReference>
<evidence type="ECO:0000313" key="8">
    <source>
        <dbReference type="EMBL" id="VDP95198.1"/>
    </source>
</evidence>
<evidence type="ECO:0000256" key="2">
    <source>
        <dbReference type="ARBA" id="ARBA00010348"/>
    </source>
</evidence>
<sequence>MLKQAAGAGAISLKGSSDILVDYFFYAVNSILYQRGVYPEASFKKDVQYELSMLVAADEGLINYLKTILAQLKGSLQKLVLVIKCVKTEEVLERWQFNIICETPDSSGYGLSLFIHTPWQR</sequence>
<comment type="subcellular location">
    <subcellularLocation>
        <location evidence="1">Nucleus</location>
    </subcellularLocation>
</comment>
<dbReference type="GO" id="GO:0051301">
    <property type="term" value="P:cell division"/>
    <property type="evidence" value="ECO:0007669"/>
    <property type="project" value="UniProtKB-KW"/>
</dbReference>
<evidence type="ECO:0000313" key="9">
    <source>
        <dbReference type="Proteomes" id="UP000272942"/>
    </source>
</evidence>
<evidence type="ECO:0000256" key="5">
    <source>
        <dbReference type="ARBA" id="ARBA00023242"/>
    </source>
</evidence>
<dbReference type="Gene3D" id="3.30.900.10">
    <property type="entry name" value="HORMA domain"/>
    <property type="match status" value="1"/>
</dbReference>
<dbReference type="GO" id="GO:0007094">
    <property type="term" value="P:mitotic spindle assembly checkpoint signaling"/>
    <property type="evidence" value="ECO:0007669"/>
    <property type="project" value="TreeGrafter"/>
</dbReference>
<keyword evidence="3" id="KW-0132">Cell division</keyword>
<evidence type="ECO:0000259" key="7">
    <source>
        <dbReference type="PROSITE" id="PS50815"/>
    </source>
</evidence>
<dbReference type="PANTHER" id="PTHR11842:SF11">
    <property type="entry name" value="MITOTIC SPINDLE ASSEMBLY CHECKPOINT PROTEIN MAD2A"/>
    <property type="match status" value="1"/>
</dbReference>
<dbReference type="InterPro" id="IPR045091">
    <property type="entry name" value="Mad2-like"/>
</dbReference>
<evidence type="ECO:0000256" key="6">
    <source>
        <dbReference type="ARBA" id="ARBA00023306"/>
    </source>
</evidence>
<proteinExistence type="inferred from homology"/>
<dbReference type="WBParaSite" id="ECPE_0001791501-mRNA-1">
    <property type="protein sequence ID" value="ECPE_0001791501-mRNA-1"/>
    <property type="gene ID" value="ECPE_0001791501"/>
</dbReference>
<accession>A0A183BF85</accession>
<keyword evidence="4" id="KW-0498">Mitosis</keyword>
<comment type="similarity">
    <text evidence="2">Belongs to the MAD2 family.</text>
</comment>
<dbReference type="GO" id="GO:0005737">
    <property type="term" value="C:cytoplasm"/>
    <property type="evidence" value="ECO:0007669"/>
    <property type="project" value="TreeGrafter"/>
</dbReference>
<keyword evidence="5" id="KW-0539">Nucleus</keyword>
<name>A0A183BF85_9TREM</name>
<dbReference type="InterPro" id="IPR003511">
    <property type="entry name" value="HORMA_dom"/>
</dbReference>
<reference evidence="8 9" key="2">
    <citation type="submission" date="2018-11" db="EMBL/GenBank/DDBJ databases">
        <authorList>
            <consortium name="Pathogen Informatics"/>
        </authorList>
    </citation>
    <scope>NUCLEOTIDE SEQUENCE [LARGE SCALE GENOMIC DNA]</scope>
    <source>
        <strain evidence="8 9">Egypt</strain>
    </source>
</reference>
<keyword evidence="9" id="KW-1185">Reference proteome</keyword>
<dbReference type="OrthoDB" id="1806at2759"/>
<dbReference type="Pfam" id="PF02301">
    <property type="entry name" value="HORMA"/>
    <property type="match status" value="1"/>
</dbReference>
<dbReference type="PANTHER" id="PTHR11842">
    <property type="entry name" value="MITOTIC SPINDLE ASSEMBLY CHECKPOINT PROTEIN MAD2"/>
    <property type="match status" value="1"/>
</dbReference>
<dbReference type="AlphaFoldDB" id="A0A183BF85"/>
<organism evidence="10">
    <name type="scientific">Echinostoma caproni</name>
    <dbReference type="NCBI Taxonomy" id="27848"/>
    <lineage>
        <taxon>Eukaryota</taxon>
        <taxon>Metazoa</taxon>
        <taxon>Spiralia</taxon>
        <taxon>Lophotrochozoa</taxon>
        <taxon>Platyhelminthes</taxon>
        <taxon>Trematoda</taxon>
        <taxon>Digenea</taxon>
        <taxon>Plagiorchiida</taxon>
        <taxon>Echinostomata</taxon>
        <taxon>Echinostomatoidea</taxon>
        <taxon>Echinostomatidae</taxon>
        <taxon>Echinostoma</taxon>
    </lineage>
</organism>
<dbReference type="InterPro" id="IPR036570">
    <property type="entry name" value="HORMA_dom_sf"/>
</dbReference>
<dbReference type="Proteomes" id="UP000272942">
    <property type="component" value="Unassembled WGS sequence"/>
</dbReference>
<reference evidence="10" key="1">
    <citation type="submission" date="2016-06" db="UniProtKB">
        <authorList>
            <consortium name="WormBaseParasite"/>
        </authorList>
    </citation>
    <scope>IDENTIFICATION</scope>
</reference>
<dbReference type="GO" id="GO:0005654">
    <property type="term" value="C:nucleoplasm"/>
    <property type="evidence" value="ECO:0007669"/>
    <property type="project" value="TreeGrafter"/>
</dbReference>
<evidence type="ECO:0000256" key="4">
    <source>
        <dbReference type="ARBA" id="ARBA00022776"/>
    </source>
</evidence>
<evidence type="ECO:0000256" key="1">
    <source>
        <dbReference type="ARBA" id="ARBA00004123"/>
    </source>
</evidence>
<dbReference type="EMBL" id="UZAN01072357">
    <property type="protein sequence ID" value="VDP95198.1"/>
    <property type="molecule type" value="Genomic_DNA"/>
</dbReference>
<dbReference type="SUPFAM" id="SSF56019">
    <property type="entry name" value="The spindle assembly checkpoint protein mad2"/>
    <property type="match status" value="1"/>
</dbReference>
<evidence type="ECO:0000313" key="10">
    <source>
        <dbReference type="WBParaSite" id="ECPE_0001791501-mRNA-1"/>
    </source>
</evidence>
<gene>
    <name evidence="8" type="ORF">ECPE_LOCUS17870</name>
</gene>
<dbReference type="GO" id="GO:0000776">
    <property type="term" value="C:kinetochore"/>
    <property type="evidence" value="ECO:0007669"/>
    <property type="project" value="TreeGrafter"/>
</dbReference>
<feature type="domain" description="HORMA" evidence="7">
    <location>
        <begin position="14"/>
        <end position="121"/>
    </location>
</feature>
<protein>
    <submittedName>
        <fullName evidence="10">HORMA domain-containing protein</fullName>
    </submittedName>
</protein>